<organism evidence="3 4">
    <name type="scientific">Kineosporia succinea</name>
    <dbReference type="NCBI Taxonomy" id="84632"/>
    <lineage>
        <taxon>Bacteria</taxon>
        <taxon>Bacillati</taxon>
        <taxon>Actinomycetota</taxon>
        <taxon>Actinomycetes</taxon>
        <taxon>Kineosporiales</taxon>
        <taxon>Kineosporiaceae</taxon>
        <taxon>Kineosporia</taxon>
    </lineage>
</organism>
<keyword evidence="4" id="KW-1185">Reference proteome</keyword>
<feature type="compositionally biased region" description="Low complexity" evidence="1">
    <location>
        <begin position="7"/>
        <end position="18"/>
    </location>
</feature>
<evidence type="ECO:0000259" key="2">
    <source>
        <dbReference type="Pfam" id="PF01717"/>
    </source>
</evidence>
<dbReference type="Pfam" id="PF01717">
    <property type="entry name" value="Meth_synt_2"/>
    <property type="match status" value="1"/>
</dbReference>
<evidence type="ECO:0000313" key="4">
    <source>
        <dbReference type="Proteomes" id="UP001235712"/>
    </source>
</evidence>
<name>A0ABT9NWK8_9ACTN</name>
<comment type="caution">
    <text evidence="3">The sequence shown here is derived from an EMBL/GenBank/DDBJ whole genome shotgun (WGS) entry which is preliminary data.</text>
</comment>
<feature type="domain" description="Cobalamin-independent methionine synthase MetE C-terminal/archaeal" evidence="2">
    <location>
        <begin position="146"/>
        <end position="345"/>
    </location>
</feature>
<dbReference type="RefSeq" id="WP_307237948.1">
    <property type="nucleotide sequence ID" value="NZ_JAUSQZ010000001.1"/>
</dbReference>
<accession>A0ABT9NWK8</accession>
<dbReference type="SUPFAM" id="SSF51726">
    <property type="entry name" value="UROD/MetE-like"/>
    <property type="match status" value="1"/>
</dbReference>
<feature type="region of interest" description="Disordered" evidence="1">
    <location>
        <begin position="1"/>
        <end position="34"/>
    </location>
</feature>
<reference evidence="3 4" key="1">
    <citation type="submission" date="2023-07" db="EMBL/GenBank/DDBJ databases">
        <title>Sequencing the genomes of 1000 actinobacteria strains.</title>
        <authorList>
            <person name="Klenk H.-P."/>
        </authorList>
    </citation>
    <scope>NUCLEOTIDE SEQUENCE [LARGE SCALE GENOMIC DNA]</scope>
    <source>
        <strain evidence="3 4">DSM 44388</strain>
    </source>
</reference>
<gene>
    <name evidence="3" type="ORF">J2S57_000562</name>
</gene>
<evidence type="ECO:0000313" key="3">
    <source>
        <dbReference type="EMBL" id="MDP9824813.1"/>
    </source>
</evidence>
<proteinExistence type="predicted"/>
<dbReference type="InterPro" id="IPR038071">
    <property type="entry name" value="UROD/MetE-like_sf"/>
</dbReference>
<dbReference type="Gene3D" id="3.20.20.210">
    <property type="match status" value="1"/>
</dbReference>
<dbReference type="InterPro" id="IPR002629">
    <property type="entry name" value="Met_Synth_C/arc"/>
</dbReference>
<dbReference type="EMBL" id="JAUSQZ010000001">
    <property type="protein sequence ID" value="MDP9824813.1"/>
    <property type="molecule type" value="Genomic_DNA"/>
</dbReference>
<protein>
    <submittedName>
        <fullName evidence="3">Methionine synthase II (Cobalamin-independent)</fullName>
    </submittedName>
</protein>
<dbReference type="CDD" id="cd03310">
    <property type="entry name" value="CIMS_like"/>
    <property type="match status" value="1"/>
</dbReference>
<sequence length="354" mass="36970">MPSSSNLPPHDLPTTTPDEVTIGPGAATGVGSWPGTDVLDTMRVTFGELGDPPALPYLPELPARGPGADMVGRAAGLLVDMPVDLQPSGWRLVDHPGRDHHRTRSWLRQDLDVLAEVADGYQGLLKVQVTGPWTLASSLWLPRLERAVVDPGACRDLVASLAEGVSQHLAEVSRLVPGARLVLQLDEPGIQAVLDGSLPTASGFGRLRAIEEPLLVEGLRAVLDAATGAGAVRTVIHCCASKPPVELLVRTGASALSLDVSQLGQQRWEQMAEATENGTALWAGAVPTASGVKPQVVADSIANPWRRLGLAVPGLADVVVTPACGLAGSSPQQARSALGVAREASRILSERAQE</sequence>
<evidence type="ECO:0000256" key="1">
    <source>
        <dbReference type="SAM" id="MobiDB-lite"/>
    </source>
</evidence>
<dbReference type="Proteomes" id="UP001235712">
    <property type="component" value="Unassembled WGS sequence"/>
</dbReference>